<comment type="caution">
    <text evidence="1">The sequence shown here is derived from an EMBL/GenBank/DDBJ whole genome shotgun (WGS) entry which is preliminary data.</text>
</comment>
<name>A0A0F9E984_9ZZZZ</name>
<gene>
    <name evidence="1" type="ORF">LCGC14_2453570</name>
</gene>
<proteinExistence type="predicted"/>
<dbReference type="EMBL" id="LAZR01038027">
    <property type="protein sequence ID" value="KKL20623.1"/>
    <property type="molecule type" value="Genomic_DNA"/>
</dbReference>
<organism evidence="1">
    <name type="scientific">marine sediment metagenome</name>
    <dbReference type="NCBI Taxonomy" id="412755"/>
    <lineage>
        <taxon>unclassified sequences</taxon>
        <taxon>metagenomes</taxon>
        <taxon>ecological metagenomes</taxon>
    </lineage>
</organism>
<evidence type="ECO:0000313" key="1">
    <source>
        <dbReference type="EMBL" id="KKL20623.1"/>
    </source>
</evidence>
<protein>
    <recommendedName>
        <fullName evidence="2">IrrE N-terminal-like domain-containing protein</fullName>
    </recommendedName>
</protein>
<reference evidence="1" key="1">
    <citation type="journal article" date="2015" name="Nature">
        <title>Complex archaea that bridge the gap between prokaryotes and eukaryotes.</title>
        <authorList>
            <person name="Spang A."/>
            <person name="Saw J.H."/>
            <person name="Jorgensen S.L."/>
            <person name="Zaremba-Niedzwiedzka K."/>
            <person name="Martijn J."/>
            <person name="Lind A.E."/>
            <person name="van Eijk R."/>
            <person name="Schleper C."/>
            <person name="Guy L."/>
            <person name="Ettema T.J."/>
        </authorList>
    </citation>
    <scope>NUCLEOTIDE SEQUENCE</scope>
</reference>
<sequence>MKPDKVNIHGVIYTIEYFNKPSEVDIFKRDSLWGQIDYWTRTIRVYDNNRNTQDIWKTIMHEILHGIASDLNLKDLDKNEDTIDMLARSLVDTLFRNDWLNFGEKNDHIS</sequence>
<evidence type="ECO:0008006" key="2">
    <source>
        <dbReference type="Google" id="ProtNLM"/>
    </source>
</evidence>
<accession>A0A0F9E984</accession>
<dbReference type="AlphaFoldDB" id="A0A0F9E984"/>